<keyword evidence="2" id="KW-1185">Reference proteome</keyword>
<evidence type="ECO:0000313" key="2">
    <source>
        <dbReference type="Proteomes" id="UP001596025"/>
    </source>
</evidence>
<dbReference type="InterPro" id="IPR016084">
    <property type="entry name" value="Haem_Oase-like_multi-hlx"/>
</dbReference>
<dbReference type="Pfam" id="PF14518">
    <property type="entry name" value="Haem_oxygenas_2"/>
    <property type="match status" value="1"/>
</dbReference>
<comment type="caution">
    <text evidence="1">The sequence shown here is derived from an EMBL/GenBank/DDBJ whole genome shotgun (WGS) entry which is preliminary data.</text>
</comment>
<dbReference type="Gene3D" id="1.20.910.10">
    <property type="entry name" value="Heme oxygenase-like"/>
    <property type="match status" value="1"/>
</dbReference>
<reference evidence="2" key="1">
    <citation type="journal article" date="2019" name="Int. J. Syst. Evol. Microbiol.">
        <title>The Global Catalogue of Microorganisms (GCM) 10K type strain sequencing project: providing services to taxonomists for standard genome sequencing and annotation.</title>
        <authorList>
            <consortium name="The Broad Institute Genomics Platform"/>
            <consortium name="The Broad Institute Genome Sequencing Center for Infectious Disease"/>
            <person name="Wu L."/>
            <person name="Ma J."/>
        </authorList>
    </citation>
    <scope>NUCLEOTIDE SEQUENCE [LARGE SCALE GENOMIC DNA]</scope>
    <source>
        <strain evidence="2">CCUG 62763</strain>
    </source>
</reference>
<protein>
    <submittedName>
        <fullName evidence="1">Iron-containing redox enzyme family protein</fullName>
    </submittedName>
</protein>
<evidence type="ECO:0000313" key="1">
    <source>
        <dbReference type="EMBL" id="MFC4694411.1"/>
    </source>
</evidence>
<sequence>MLPLAVATSRRIVDHPGLHGVYPEFLVMWHGMIRASVPLMETALTAARALPDDPVAAPLADYLEHHIPEERGHDDWLLADLEAIGVPPDRVLARVPSPPVAALVGSQYYWVHHVHPVGLLGYIALLEGYPPARQDIDRMQAVSGYGPEAFRTLLLHAELDPHHGRELDDLLDALPLSGQQRTLIGLSGMASVQLLSLAQQELLDRF</sequence>
<gene>
    <name evidence="1" type="ORF">ACFO3M_13510</name>
</gene>
<organism evidence="1 2">
    <name type="scientific">Geodermatophilus arenarius</name>
    <dbReference type="NCBI Taxonomy" id="1137990"/>
    <lineage>
        <taxon>Bacteria</taxon>
        <taxon>Bacillati</taxon>
        <taxon>Actinomycetota</taxon>
        <taxon>Actinomycetes</taxon>
        <taxon>Geodermatophilales</taxon>
        <taxon>Geodermatophilaceae</taxon>
        <taxon>Geodermatophilus</taxon>
    </lineage>
</organism>
<dbReference type="EMBL" id="JBHSGR010000014">
    <property type="protein sequence ID" value="MFC4694411.1"/>
    <property type="molecule type" value="Genomic_DNA"/>
</dbReference>
<dbReference type="RefSeq" id="WP_387989399.1">
    <property type="nucleotide sequence ID" value="NZ_JBHSGR010000014.1"/>
</dbReference>
<dbReference type="Proteomes" id="UP001596025">
    <property type="component" value="Unassembled WGS sequence"/>
</dbReference>
<dbReference type="SUPFAM" id="SSF48613">
    <property type="entry name" value="Heme oxygenase-like"/>
    <property type="match status" value="1"/>
</dbReference>
<name>A0ABV9LKX9_9ACTN</name>
<proteinExistence type="predicted"/>
<accession>A0ABV9LKX9</accession>